<dbReference type="EMBL" id="MW380983">
    <property type="protein sequence ID" value="QTQ06792.1"/>
    <property type="molecule type" value="Genomic_DNA"/>
</dbReference>
<dbReference type="RefSeq" id="YP_010845292.1">
    <property type="nucleotide sequence ID" value="NC_079188.1"/>
</dbReference>
<keyword evidence="3" id="KW-1185">Reference proteome</keyword>
<proteinExistence type="predicted"/>
<dbReference type="KEGG" id="vg:80832445"/>
<keyword evidence="1" id="KW-0472">Membrane</keyword>
<protein>
    <submittedName>
        <fullName evidence="2">Uncharacterized protein</fullName>
    </submittedName>
</protein>
<evidence type="ECO:0000313" key="3">
    <source>
        <dbReference type="Proteomes" id="UP000827344"/>
    </source>
</evidence>
<name>A0AAE7RA52_9CAUD</name>
<feature type="transmembrane region" description="Helical" evidence="1">
    <location>
        <begin position="15"/>
        <end position="34"/>
    </location>
</feature>
<evidence type="ECO:0000313" key="2">
    <source>
        <dbReference type="EMBL" id="QTQ06792.1"/>
    </source>
</evidence>
<organism evidence="2 3">
    <name type="scientific">Aeromonas phage PVN03</name>
    <dbReference type="NCBI Taxonomy" id="2822864"/>
    <lineage>
        <taxon>Viruses</taxon>
        <taxon>Duplodnaviria</taxon>
        <taxon>Heunggongvirae</taxon>
        <taxon>Uroviricota</taxon>
        <taxon>Caudoviricetes</taxon>
        <taxon>Chaseviridae</taxon>
        <taxon>Nefertitivirinae</taxon>
        <taxon>Phayathaivirus</taxon>
        <taxon>Phayathaivirus PVN03</taxon>
    </lineage>
</organism>
<reference evidence="2 3" key="1">
    <citation type="submission" date="2020-12" db="EMBL/GenBank/DDBJ databases">
        <title>Genomic analysis of Aeromonas hydrophila bacteriophages isolated in striped catfish farms in the Mekong Delta, Vietnam.</title>
        <authorList>
            <person name="Hoang H.A."/>
            <person name="Quang V.T."/>
            <person name="Phi N.L."/>
            <person name="Thi X.T."/>
            <person name="Nguyen N.H."/>
        </authorList>
    </citation>
    <scope>NUCLEOTIDE SEQUENCE [LARGE SCALE GENOMIC DNA]</scope>
</reference>
<sequence length="128" mass="14044">MTTPLQTLEDSVKKVSALEKGGLFVILLVVLYFGRDIYLKGQEREEALIIGQLGAIAQQQMTLQQSLANMQATVQQSATANSAIMEKLEGIENNMVQFVYATETHLVLRTPKSDGAHVVKVPIAKEKS</sequence>
<dbReference type="GeneID" id="80832445"/>
<dbReference type="Proteomes" id="UP000827344">
    <property type="component" value="Segment"/>
</dbReference>
<keyword evidence="1" id="KW-1133">Transmembrane helix</keyword>
<keyword evidence="1" id="KW-0812">Transmembrane</keyword>
<evidence type="ECO:0000256" key="1">
    <source>
        <dbReference type="SAM" id="Phobius"/>
    </source>
</evidence>
<accession>A0AAE7RA52</accession>